<dbReference type="AlphaFoldDB" id="A0A8K0GCT7"/>
<dbReference type="InterPro" id="IPR047817">
    <property type="entry name" value="ABC2_TM_bact-type"/>
</dbReference>
<evidence type="ECO:0000259" key="10">
    <source>
        <dbReference type="PROSITE" id="PS51012"/>
    </source>
</evidence>
<evidence type="ECO:0000256" key="5">
    <source>
        <dbReference type="ARBA" id="ARBA00022692"/>
    </source>
</evidence>
<proteinExistence type="inferred from homology"/>
<feature type="transmembrane region" description="Helical" evidence="9">
    <location>
        <begin position="318"/>
        <end position="345"/>
    </location>
</feature>
<feature type="transmembrane region" description="Helical" evidence="9">
    <location>
        <begin position="410"/>
        <end position="432"/>
    </location>
</feature>
<evidence type="ECO:0000256" key="3">
    <source>
        <dbReference type="ARBA" id="ARBA00022448"/>
    </source>
</evidence>
<evidence type="ECO:0000313" key="11">
    <source>
        <dbReference type="EMBL" id="KAF2899985.1"/>
    </source>
</evidence>
<feature type="transmembrane region" description="Helical" evidence="9">
    <location>
        <begin position="352"/>
        <end position="372"/>
    </location>
</feature>
<feature type="transmembrane region" description="Helical" evidence="9">
    <location>
        <begin position="241"/>
        <end position="265"/>
    </location>
</feature>
<sequence>MEDVGSDNVNADRLSSSPSNTSYPNNTKPRSKKHHSVINIIHLRALLWKNFSWMIRNTPMMLCVLVLPVLQGVIFCLSVGHDPINLPIAVVNRETTDAGNCQNNITCDSVHLGCSYLKYLEKRDLILTYYDSEEMARESVLKAETYASVVVKQNYSSALKARLETWTEAEPWDIYFSDIDVFRDVSNKFVAQYLKVTMYNTFKSFVEDYLASCNAESRWVIPPIKWERPVYGTTYPNFTDFVAPGVIVTFTSFLGMGLTGLAMLLERKEGIFERLLITGVNEIEMLISHGLCQFVVMVMQSIGTLVSLFVLFDITNQGSFVLLVSFTLLSGLFGMCLGICISCIFSSEVPALFAALGSFLPMILSCGIIWPVEGMHYLIRSIAFLFPLTQPAECLRSIMQRGWDLSSDTVYLGFIVISVWSVMLLIISIFILKFRKM</sequence>
<accession>A0A8K0GCT7</accession>
<feature type="domain" description="ABC transmembrane type-2" evidence="10">
    <location>
        <begin position="187"/>
        <end position="435"/>
    </location>
</feature>
<dbReference type="InterPro" id="IPR013525">
    <property type="entry name" value="ABC2_TM"/>
</dbReference>
<organism evidence="11 12">
    <name type="scientific">Ignelater luminosus</name>
    <name type="common">Cucubano</name>
    <name type="synonym">Pyrophorus luminosus</name>
    <dbReference type="NCBI Taxonomy" id="2038154"/>
    <lineage>
        <taxon>Eukaryota</taxon>
        <taxon>Metazoa</taxon>
        <taxon>Ecdysozoa</taxon>
        <taxon>Arthropoda</taxon>
        <taxon>Hexapoda</taxon>
        <taxon>Insecta</taxon>
        <taxon>Pterygota</taxon>
        <taxon>Neoptera</taxon>
        <taxon>Endopterygota</taxon>
        <taxon>Coleoptera</taxon>
        <taxon>Polyphaga</taxon>
        <taxon>Elateriformia</taxon>
        <taxon>Elateroidea</taxon>
        <taxon>Elateridae</taxon>
        <taxon>Agrypninae</taxon>
        <taxon>Pyrophorini</taxon>
        <taxon>Ignelater</taxon>
    </lineage>
</organism>
<keyword evidence="3" id="KW-0813">Transport</keyword>
<dbReference type="GO" id="GO:0005886">
    <property type="term" value="C:plasma membrane"/>
    <property type="evidence" value="ECO:0007669"/>
    <property type="project" value="UniProtKB-SubCell"/>
</dbReference>
<comment type="subcellular location">
    <subcellularLocation>
        <location evidence="1">Cell membrane</location>
        <topology evidence="1">Multi-pass membrane protein</topology>
    </subcellularLocation>
</comment>
<name>A0A8K0GCT7_IGNLU</name>
<dbReference type="InterPro" id="IPR051449">
    <property type="entry name" value="ABC-2_transporter_component"/>
</dbReference>
<reference evidence="11" key="1">
    <citation type="submission" date="2019-08" db="EMBL/GenBank/DDBJ databases">
        <title>The genome of the North American firefly Photinus pyralis.</title>
        <authorList>
            <consortium name="Photinus pyralis genome working group"/>
            <person name="Fallon T.R."/>
            <person name="Sander Lower S.E."/>
            <person name="Weng J.-K."/>
        </authorList>
    </citation>
    <scope>NUCLEOTIDE SEQUENCE</scope>
    <source>
        <strain evidence="11">TRF0915ILg1</strain>
        <tissue evidence="11">Whole body</tissue>
    </source>
</reference>
<comment type="caution">
    <text evidence="11">The sequence shown here is derived from an EMBL/GenBank/DDBJ whole genome shotgun (WGS) entry which is preliminary data.</text>
</comment>
<keyword evidence="7 9" id="KW-0472">Membrane</keyword>
<feature type="region of interest" description="Disordered" evidence="8">
    <location>
        <begin position="1"/>
        <end position="31"/>
    </location>
</feature>
<dbReference type="EMBL" id="VTPC01002472">
    <property type="protein sequence ID" value="KAF2899985.1"/>
    <property type="molecule type" value="Genomic_DNA"/>
</dbReference>
<dbReference type="GO" id="GO:0140359">
    <property type="term" value="F:ABC-type transporter activity"/>
    <property type="evidence" value="ECO:0007669"/>
    <property type="project" value="InterPro"/>
</dbReference>
<keyword evidence="12" id="KW-1185">Reference proteome</keyword>
<feature type="transmembrane region" description="Helical" evidence="9">
    <location>
        <begin position="286"/>
        <end position="312"/>
    </location>
</feature>
<evidence type="ECO:0000313" key="12">
    <source>
        <dbReference type="Proteomes" id="UP000801492"/>
    </source>
</evidence>
<evidence type="ECO:0000256" key="8">
    <source>
        <dbReference type="SAM" id="MobiDB-lite"/>
    </source>
</evidence>
<dbReference type="Pfam" id="PF12698">
    <property type="entry name" value="ABC2_membrane_3"/>
    <property type="match status" value="1"/>
</dbReference>
<dbReference type="OrthoDB" id="10255969at2759"/>
<feature type="transmembrane region" description="Helical" evidence="9">
    <location>
        <begin position="59"/>
        <end position="80"/>
    </location>
</feature>
<dbReference type="PANTHER" id="PTHR30294:SF38">
    <property type="entry name" value="TRANSPORT PERMEASE PROTEIN"/>
    <property type="match status" value="1"/>
</dbReference>
<evidence type="ECO:0000256" key="7">
    <source>
        <dbReference type="ARBA" id="ARBA00023136"/>
    </source>
</evidence>
<feature type="compositionally biased region" description="Low complexity" evidence="8">
    <location>
        <begin position="15"/>
        <end position="27"/>
    </location>
</feature>
<dbReference type="PANTHER" id="PTHR30294">
    <property type="entry name" value="MEMBRANE COMPONENT OF ABC TRANSPORTER YHHJ-RELATED"/>
    <property type="match status" value="1"/>
</dbReference>
<evidence type="ECO:0000256" key="4">
    <source>
        <dbReference type="ARBA" id="ARBA00022475"/>
    </source>
</evidence>
<keyword evidence="5 9" id="KW-0812">Transmembrane</keyword>
<evidence type="ECO:0000256" key="9">
    <source>
        <dbReference type="SAM" id="Phobius"/>
    </source>
</evidence>
<keyword evidence="6 9" id="KW-1133">Transmembrane helix</keyword>
<comment type="similarity">
    <text evidence="2">Belongs to the ABC-2 integral membrane protein family.</text>
</comment>
<keyword evidence="4" id="KW-1003">Cell membrane</keyword>
<protein>
    <recommendedName>
        <fullName evidence="10">ABC transmembrane type-2 domain-containing protein</fullName>
    </recommendedName>
</protein>
<gene>
    <name evidence="11" type="ORF">ILUMI_06201</name>
</gene>
<evidence type="ECO:0000256" key="2">
    <source>
        <dbReference type="ARBA" id="ARBA00007783"/>
    </source>
</evidence>
<evidence type="ECO:0000256" key="1">
    <source>
        <dbReference type="ARBA" id="ARBA00004651"/>
    </source>
</evidence>
<dbReference type="PROSITE" id="PS51012">
    <property type="entry name" value="ABC_TM2"/>
    <property type="match status" value="1"/>
</dbReference>
<evidence type="ECO:0000256" key="6">
    <source>
        <dbReference type="ARBA" id="ARBA00022989"/>
    </source>
</evidence>
<dbReference type="Proteomes" id="UP000801492">
    <property type="component" value="Unassembled WGS sequence"/>
</dbReference>